<keyword evidence="4" id="KW-1185">Reference proteome</keyword>
<dbReference type="EMBL" id="CP119108">
    <property type="protein sequence ID" value="WEG07522.1"/>
    <property type="molecule type" value="Genomic_DNA"/>
</dbReference>
<protein>
    <submittedName>
        <fullName evidence="3">Arginine deiminase family protein</fullName>
    </submittedName>
</protein>
<proteinExistence type="inferred from homology"/>
<dbReference type="Proteomes" id="UP001214553">
    <property type="component" value="Chromosome"/>
</dbReference>
<accession>A0ABY8BWN0</accession>
<name>A0ABY8BWN0_9MICO</name>
<dbReference type="PANTHER" id="PTHR12737:SF9">
    <property type="entry name" value="DIMETHYLARGININASE"/>
    <property type="match status" value="1"/>
</dbReference>
<evidence type="ECO:0000256" key="1">
    <source>
        <dbReference type="ARBA" id="ARBA00008532"/>
    </source>
</evidence>
<dbReference type="RefSeq" id="WP_275276860.1">
    <property type="nucleotide sequence ID" value="NZ_CP119108.1"/>
</dbReference>
<dbReference type="NCBIfam" id="NF045660">
    <property type="entry name" value="DiMthArgaseDdahStm"/>
    <property type="match status" value="1"/>
</dbReference>
<dbReference type="Gene3D" id="3.75.10.10">
    <property type="entry name" value="L-arginine/glycine Amidinotransferase, Chain A"/>
    <property type="match status" value="1"/>
</dbReference>
<evidence type="ECO:0000313" key="4">
    <source>
        <dbReference type="Proteomes" id="UP001214553"/>
    </source>
</evidence>
<sequence>MPALLVRQPSPRLVEGELTHLPRVDVDADLARAQWDDYVDVFRARGWDVTPLSAADENPDGVFVEDTVVFFDGLAVITRPGALSRRDEITTARRAVAASRIPFAEIDEPGTLEGGDVLKVGRTAYVGRSSRTNDAGIAQLRALLAPRGWDVVAVPVTKVLHLKTAVTALADGTVIGYEPLVDDVSAFPTFLPIPEPEGSAVVVLDDRAVLISASAPRTVALLRERGWQVVETPVTEFEKLEGCVTCLSVRIRT</sequence>
<dbReference type="PANTHER" id="PTHR12737">
    <property type="entry name" value="DIMETHYLARGININE DIMETHYLAMINOHYDROLASE"/>
    <property type="match status" value="1"/>
</dbReference>
<comment type="similarity">
    <text evidence="1">Belongs to the DDAH family.</text>
</comment>
<dbReference type="Pfam" id="PF19420">
    <property type="entry name" value="DDAH_eukar"/>
    <property type="match status" value="1"/>
</dbReference>
<dbReference type="InterPro" id="IPR033199">
    <property type="entry name" value="DDAH-like"/>
</dbReference>
<gene>
    <name evidence="3" type="ORF">PU630_09625</name>
</gene>
<evidence type="ECO:0000313" key="3">
    <source>
        <dbReference type="EMBL" id="WEG07522.1"/>
    </source>
</evidence>
<keyword evidence="2" id="KW-0378">Hydrolase</keyword>
<organism evidence="3 4">
    <name type="scientific">Microbacterium horticulturae</name>
    <dbReference type="NCBI Taxonomy" id="3028316"/>
    <lineage>
        <taxon>Bacteria</taxon>
        <taxon>Bacillati</taxon>
        <taxon>Actinomycetota</taxon>
        <taxon>Actinomycetes</taxon>
        <taxon>Micrococcales</taxon>
        <taxon>Microbacteriaceae</taxon>
        <taxon>Microbacterium</taxon>
    </lineage>
</organism>
<evidence type="ECO:0000256" key="2">
    <source>
        <dbReference type="ARBA" id="ARBA00022801"/>
    </source>
</evidence>
<dbReference type="SUPFAM" id="SSF55909">
    <property type="entry name" value="Pentein"/>
    <property type="match status" value="1"/>
</dbReference>
<reference evidence="3 4" key="1">
    <citation type="submission" date="2023-03" db="EMBL/GenBank/DDBJ databases">
        <title>Genome sequence of Microbacterium sp. KACC 23027.</title>
        <authorList>
            <person name="Kim S."/>
            <person name="Heo J."/>
            <person name="Kwon S.-W."/>
        </authorList>
    </citation>
    <scope>NUCLEOTIDE SEQUENCE [LARGE SCALE GENOMIC DNA]</scope>
    <source>
        <strain evidence="3 4">KACC 23027</strain>
    </source>
</reference>